<dbReference type="InterPro" id="IPR036249">
    <property type="entry name" value="Thioredoxin-like_sf"/>
</dbReference>
<dbReference type="PANTHER" id="PTHR42852">
    <property type="entry name" value="THIOL:DISULFIDE INTERCHANGE PROTEIN DSBE"/>
    <property type="match status" value="1"/>
</dbReference>
<feature type="domain" description="Thioredoxin" evidence="6">
    <location>
        <begin position="130"/>
        <end position="267"/>
    </location>
</feature>
<dbReference type="RefSeq" id="WP_305832471.1">
    <property type="nucleotide sequence ID" value="NZ_JAWJUL010000021.1"/>
</dbReference>
<feature type="transmembrane region" description="Helical" evidence="5">
    <location>
        <begin position="12"/>
        <end position="32"/>
    </location>
</feature>
<dbReference type="PROSITE" id="PS00194">
    <property type="entry name" value="THIOREDOXIN_1"/>
    <property type="match status" value="1"/>
</dbReference>
<sequence length="282" mass="30738">MLTLTLGPFTLALSHLLILASLLLATVVGGWLGRRSGHNPEAVLFNLLLVALVGARLAFVVTYAEHFREAPWQVLDIRDGGFIAWPGVLAALALAGWLLWRRPPLRRPLGVALLSGLLLWGMGQALMQALERGTRLPPVALQDRDGRPVRLEDYQGQPLVVNLWATWCPPCRREMPVLATAAQQHADVLFLFVNQGEDAETVRHYLAKEGLTLGHVLLDGGTRLGQQVGSRALPTTLFFDAEGRQVGSHLGELSQASLVQALGVLKRDAPPRQRGAIAAQRH</sequence>
<comment type="subcellular location">
    <subcellularLocation>
        <location evidence="1">Cell envelope</location>
    </subcellularLocation>
</comment>
<dbReference type="PROSITE" id="PS51352">
    <property type="entry name" value="THIOREDOXIN_2"/>
    <property type="match status" value="1"/>
</dbReference>
<evidence type="ECO:0000256" key="5">
    <source>
        <dbReference type="SAM" id="Phobius"/>
    </source>
</evidence>
<keyword evidence="9" id="KW-1185">Reference proteome</keyword>
<dbReference type="InterPro" id="IPR013740">
    <property type="entry name" value="Redoxin"/>
</dbReference>
<dbReference type="EMBL" id="JAWJUL010000021">
    <property type="protein sequence ID" value="MDV3439281.1"/>
    <property type="molecule type" value="Genomic_DNA"/>
</dbReference>
<dbReference type="Gene3D" id="3.40.30.10">
    <property type="entry name" value="Glutaredoxin"/>
    <property type="match status" value="1"/>
</dbReference>
<gene>
    <name evidence="7" type="ORF">R0G64_07540</name>
    <name evidence="8" type="ORF">R0G64_07695</name>
</gene>
<keyword evidence="2" id="KW-0201">Cytochrome c-type biogenesis</keyword>
<comment type="caution">
    <text evidence="7">The sequence shown here is derived from an EMBL/GenBank/DDBJ whole genome shotgun (WGS) entry which is preliminary data.</text>
</comment>
<name>A0ABU3XP87_9GAMM</name>
<evidence type="ECO:0000313" key="7">
    <source>
        <dbReference type="EMBL" id="MDV3439281.1"/>
    </source>
</evidence>
<dbReference type="InterPro" id="IPR001640">
    <property type="entry name" value="Lgt"/>
</dbReference>
<feature type="transmembrane region" description="Helical" evidence="5">
    <location>
        <begin position="109"/>
        <end position="127"/>
    </location>
</feature>
<evidence type="ECO:0000256" key="1">
    <source>
        <dbReference type="ARBA" id="ARBA00004196"/>
    </source>
</evidence>
<protein>
    <submittedName>
        <fullName evidence="7">TlpA disulfide reductase family protein</fullName>
    </submittedName>
</protein>
<evidence type="ECO:0000313" key="8">
    <source>
        <dbReference type="EMBL" id="MDV3439312.1"/>
    </source>
</evidence>
<keyword evidence="4" id="KW-0676">Redox-active center</keyword>
<evidence type="ECO:0000259" key="6">
    <source>
        <dbReference type="PROSITE" id="PS51352"/>
    </source>
</evidence>
<proteinExistence type="predicted"/>
<keyword evidence="3" id="KW-1015">Disulfide bond</keyword>
<dbReference type="EMBL" id="JAWJUL010000021">
    <property type="protein sequence ID" value="MDV3439312.1"/>
    <property type="molecule type" value="Genomic_DNA"/>
</dbReference>
<evidence type="ECO:0000256" key="4">
    <source>
        <dbReference type="ARBA" id="ARBA00023284"/>
    </source>
</evidence>
<dbReference type="InterPro" id="IPR050553">
    <property type="entry name" value="Thioredoxin_ResA/DsbE_sf"/>
</dbReference>
<dbReference type="Pfam" id="PF08534">
    <property type="entry name" value="Redoxin"/>
    <property type="match status" value="1"/>
</dbReference>
<dbReference type="Pfam" id="PF01790">
    <property type="entry name" value="LGT"/>
    <property type="match status" value="1"/>
</dbReference>
<dbReference type="Proteomes" id="UP001273935">
    <property type="component" value="Unassembled WGS sequence"/>
</dbReference>
<keyword evidence="5" id="KW-0472">Membrane</keyword>
<evidence type="ECO:0000313" key="9">
    <source>
        <dbReference type="Proteomes" id="UP001273935"/>
    </source>
</evidence>
<keyword evidence="5" id="KW-0812">Transmembrane</keyword>
<feature type="transmembrane region" description="Helical" evidence="5">
    <location>
        <begin position="44"/>
        <end position="63"/>
    </location>
</feature>
<dbReference type="InterPro" id="IPR017937">
    <property type="entry name" value="Thioredoxin_CS"/>
</dbReference>
<accession>A0ABU3XP87</accession>
<dbReference type="SUPFAM" id="SSF52833">
    <property type="entry name" value="Thioredoxin-like"/>
    <property type="match status" value="1"/>
</dbReference>
<dbReference type="CDD" id="cd02966">
    <property type="entry name" value="TlpA_like_family"/>
    <property type="match status" value="1"/>
</dbReference>
<evidence type="ECO:0000256" key="3">
    <source>
        <dbReference type="ARBA" id="ARBA00023157"/>
    </source>
</evidence>
<feature type="transmembrane region" description="Helical" evidence="5">
    <location>
        <begin position="83"/>
        <end position="100"/>
    </location>
</feature>
<reference evidence="7 9" key="1">
    <citation type="submission" date="2023-10" db="EMBL/GenBank/DDBJ databases">
        <title>Pseudomonas otitidis isolated from a paediatric patient with cystic fibrosis in Chile.</title>
        <authorList>
            <person name="Amsteins-Romero L."/>
            <person name="Opazo-Capurro A."/>
            <person name="Matus-Kohler M."/>
            <person name="Gonzalez-Rocha G."/>
        </authorList>
    </citation>
    <scope>NUCLEOTIDE SEQUENCE [LARGE SCALE GENOMIC DNA]</scope>
    <source>
        <strain evidence="7 9">P-714</strain>
    </source>
</reference>
<organism evidence="7 9">
    <name type="scientific">Metapseudomonas otitidis</name>
    <dbReference type="NCBI Taxonomy" id="319939"/>
    <lineage>
        <taxon>Bacteria</taxon>
        <taxon>Pseudomonadati</taxon>
        <taxon>Pseudomonadota</taxon>
        <taxon>Gammaproteobacteria</taxon>
        <taxon>Pseudomonadales</taxon>
        <taxon>Pseudomonadaceae</taxon>
        <taxon>Metapseudomonas</taxon>
    </lineage>
</organism>
<dbReference type="InterPro" id="IPR013766">
    <property type="entry name" value="Thioredoxin_domain"/>
</dbReference>
<evidence type="ECO:0000256" key="2">
    <source>
        <dbReference type="ARBA" id="ARBA00022748"/>
    </source>
</evidence>
<dbReference type="PANTHER" id="PTHR42852:SF6">
    <property type="entry name" value="THIOL:DISULFIDE INTERCHANGE PROTEIN DSBE"/>
    <property type="match status" value="1"/>
</dbReference>
<keyword evidence="5" id="KW-1133">Transmembrane helix</keyword>